<dbReference type="Pfam" id="PF03106">
    <property type="entry name" value="WRKY"/>
    <property type="match status" value="2"/>
</dbReference>
<feature type="region of interest" description="Disordered" evidence="7">
    <location>
        <begin position="86"/>
        <end position="134"/>
    </location>
</feature>
<evidence type="ECO:0000256" key="3">
    <source>
        <dbReference type="ARBA" id="ARBA00023015"/>
    </source>
</evidence>
<evidence type="ECO:0000256" key="7">
    <source>
        <dbReference type="SAM" id="MobiDB-lite"/>
    </source>
</evidence>
<dbReference type="FunFam" id="2.20.25.80:FF:000001">
    <property type="entry name" value="WRKY transcription factor 33"/>
    <property type="match status" value="1"/>
</dbReference>
<evidence type="ECO:0000256" key="1">
    <source>
        <dbReference type="ARBA" id="ARBA00004123"/>
    </source>
</evidence>
<keyword evidence="5" id="KW-0804">Transcription</keyword>
<dbReference type="SMART" id="SM00774">
    <property type="entry name" value="WRKY"/>
    <property type="match status" value="2"/>
</dbReference>
<dbReference type="EMBL" id="JABFUD020000003">
    <property type="protein sequence ID" value="KAI5082354.1"/>
    <property type="molecule type" value="Genomic_DNA"/>
</dbReference>
<dbReference type="GO" id="GO:0005634">
    <property type="term" value="C:nucleus"/>
    <property type="evidence" value="ECO:0007669"/>
    <property type="project" value="UniProtKB-SubCell"/>
</dbReference>
<dbReference type="AlphaFoldDB" id="A0A9D4VA84"/>
<dbReference type="Proteomes" id="UP000886520">
    <property type="component" value="Chromosome 2"/>
</dbReference>
<comment type="subcellular location">
    <subcellularLocation>
        <location evidence="1">Nucleus</location>
    </subcellularLocation>
</comment>
<comment type="caution">
    <text evidence="9">The sequence shown here is derived from an EMBL/GenBank/DDBJ whole genome shotgun (WGS) entry which is preliminary data.</text>
</comment>
<feature type="region of interest" description="Disordered" evidence="7">
    <location>
        <begin position="610"/>
        <end position="665"/>
    </location>
</feature>
<feature type="domain" description="WRKY" evidence="8">
    <location>
        <begin position="316"/>
        <end position="374"/>
    </location>
</feature>
<dbReference type="GO" id="GO:0003700">
    <property type="term" value="F:DNA-binding transcription factor activity"/>
    <property type="evidence" value="ECO:0007669"/>
    <property type="project" value="InterPro"/>
</dbReference>
<evidence type="ECO:0000256" key="5">
    <source>
        <dbReference type="ARBA" id="ARBA00023163"/>
    </source>
</evidence>
<keyword evidence="10" id="KW-1185">Reference proteome</keyword>
<feature type="compositionally biased region" description="Acidic residues" evidence="7">
    <location>
        <begin position="436"/>
        <end position="447"/>
    </location>
</feature>
<sequence>METVASSTTKAVEEESKTATGAKKLALTRPTLTLPPRNAADAFLKGADAATPSPMTFVSSLFSDQDPFAGDHKSFSQLLAGAINSPTTTNGRGDGSLNSSSLPLSADSNVPSTGGGPGSDGLPPRARFKSMMPPRLPIPRSPYLTIPPGLSPTTLLDSPVLLPAGLAELSPTTGTFFFPPFPQDTAGATVPSNYKEWSYGQDVSPTFIFKPHPQLPNSPLASMGPYGLSHQQALAQVQAQASSQQVSGSAGSGTSGFEPTSTMPSVTVAASTGADSSSQAVSSHEPLAESSEKTLLSSQSIVPVYPLPHLVERPSEDGYNWRKYGQKQVKGSEYPRSYYKCTHPSCPVKKKVERSYEGQITEIVYKGEHNHTKPQSTRRNTMSNTHVTDASTREGSLSSTLDRASALFELNKADSDRSQPAGGLIGTPEPSLASTSDDEAEDGGDNESDPKRIKLEKMREVIPNPPLRTIREPRVVVQTTSEVDILDDGYRWRKYGQKVVKGNPHPRSYYKCTNVGCTVRKHVERSSTDPKSVITTYEGKHNHDVPAARNSNHEVSVATVAPGSNTRPRANVWGTGQGRGATSLQEQLFGKLLEVADMETNNTMQKALMYNQGSSQGGGGPSQVGMGSNIAGAGDYYGQVRPKEEPGEALSVDVISSGYQPRLAS</sequence>
<feature type="region of interest" description="Disordered" evidence="7">
    <location>
        <begin position="412"/>
        <end position="454"/>
    </location>
</feature>
<feature type="domain" description="WRKY" evidence="8">
    <location>
        <begin position="481"/>
        <end position="546"/>
    </location>
</feature>
<dbReference type="InterPro" id="IPR003657">
    <property type="entry name" value="WRKY_dom"/>
</dbReference>
<dbReference type="PROSITE" id="PS50811">
    <property type="entry name" value="WRKY"/>
    <property type="match status" value="2"/>
</dbReference>
<dbReference type="InterPro" id="IPR044810">
    <property type="entry name" value="WRKY_plant"/>
</dbReference>
<evidence type="ECO:0000313" key="10">
    <source>
        <dbReference type="Proteomes" id="UP000886520"/>
    </source>
</evidence>
<dbReference type="Gene3D" id="2.20.25.80">
    <property type="entry name" value="WRKY domain"/>
    <property type="match status" value="2"/>
</dbReference>
<evidence type="ECO:0000256" key="2">
    <source>
        <dbReference type="ARBA" id="ARBA00022737"/>
    </source>
</evidence>
<evidence type="ECO:0000256" key="6">
    <source>
        <dbReference type="ARBA" id="ARBA00023242"/>
    </source>
</evidence>
<keyword evidence="4" id="KW-0238">DNA-binding</keyword>
<feature type="region of interest" description="Disordered" evidence="7">
    <location>
        <begin position="234"/>
        <end position="294"/>
    </location>
</feature>
<dbReference type="PANTHER" id="PTHR31221">
    <property type="entry name" value="WRKY TRANSCRIPTION FACTOR PROTEIN 1-RELATED"/>
    <property type="match status" value="1"/>
</dbReference>
<feature type="region of interest" description="Disordered" evidence="7">
    <location>
        <begin position="368"/>
        <end position="399"/>
    </location>
</feature>
<keyword evidence="3" id="KW-0805">Transcription regulation</keyword>
<protein>
    <recommendedName>
        <fullName evidence="8">WRKY domain-containing protein</fullName>
    </recommendedName>
</protein>
<dbReference type="OrthoDB" id="2021103at2759"/>
<evidence type="ECO:0000259" key="8">
    <source>
        <dbReference type="PROSITE" id="PS50811"/>
    </source>
</evidence>
<proteinExistence type="predicted"/>
<dbReference type="FunFam" id="2.20.25.80:FF:000006">
    <property type="entry name" value="WRKY transcription factor"/>
    <property type="match status" value="1"/>
</dbReference>
<dbReference type="GO" id="GO:0043565">
    <property type="term" value="F:sequence-specific DNA binding"/>
    <property type="evidence" value="ECO:0007669"/>
    <property type="project" value="InterPro"/>
</dbReference>
<reference evidence="9" key="1">
    <citation type="submission" date="2021-01" db="EMBL/GenBank/DDBJ databases">
        <title>Adiantum capillus-veneris genome.</title>
        <authorList>
            <person name="Fang Y."/>
            <person name="Liao Q."/>
        </authorList>
    </citation>
    <scope>NUCLEOTIDE SEQUENCE</scope>
    <source>
        <strain evidence="9">H3</strain>
        <tissue evidence="9">Leaf</tissue>
    </source>
</reference>
<dbReference type="InterPro" id="IPR036576">
    <property type="entry name" value="WRKY_dom_sf"/>
</dbReference>
<evidence type="ECO:0000256" key="4">
    <source>
        <dbReference type="ARBA" id="ARBA00023125"/>
    </source>
</evidence>
<feature type="compositionally biased region" description="Polar residues" evidence="7">
    <location>
        <begin position="373"/>
        <end position="399"/>
    </location>
</feature>
<feature type="compositionally biased region" description="Polar residues" evidence="7">
    <location>
        <begin position="257"/>
        <end position="282"/>
    </location>
</feature>
<dbReference type="SUPFAM" id="SSF118290">
    <property type="entry name" value="WRKY DNA-binding domain"/>
    <property type="match status" value="2"/>
</dbReference>
<dbReference type="PANTHER" id="PTHR31221:SF193">
    <property type="entry name" value="WRKY TRANSCRIPTION FACTOR PROTEIN 1-RELATED"/>
    <property type="match status" value="1"/>
</dbReference>
<gene>
    <name evidence="9" type="ORF">GOP47_0002097</name>
</gene>
<name>A0A9D4VA84_ADICA</name>
<feature type="region of interest" description="Disordered" evidence="7">
    <location>
        <begin position="1"/>
        <end position="31"/>
    </location>
</feature>
<feature type="compositionally biased region" description="Polar residues" evidence="7">
    <location>
        <begin position="86"/>
        <end position="112"/>
    </location>
</feature>
<feature type="compositionally biased region" description="Low complexity" evidence="7">
    <location>
        <begin position="234"/>
        <end position="249"/>
    </location>
</feature>
<evidence type="ECO:0000313" key="9">
    <source>
        <dbReference type="EMBL" id="KAI5082354.1"/>
    </source>
</evidence>
<accession>A0A9D4VA84</accession>
<feature type="compositionally biased region" description="Polar residues" evidence="7">
    <location>
        <begin position="1"/>
        <end position="10"/>
    </location>
</feature>
<keyword evidence="2" id="KW-0677">Repeat</keyword>
<organism evidence="9 10">
    <name type="scientific">Adiantum capillus-veneris</name>
    <name type="common">Maidenhair fern</name>
    <dbReference type="NCBI Taxonomy" id="13818"/>
    <lineage>
        <taxon>Eukaryota</taxon>
        <taxon>Viridiplantae</taxon>
        <taxon>Streptophyta</taxon>
        <taxon>Embryophyta</taxon>
        <taxon>Tracheophyta</taxon>
        <taxon>Polypodiopsida</taxon>
        <taxon>Polypodiidae</taxon>
        <taxon>Polypodiales</taxon>
        <taxon>Pteridineae</taxon>
        <taxon>Pteridaceae</taxon>
        <taxon>Vittarioideae</taxon>
        <taxon>Adiantum</taxon>
    </lineage>
</organism>
<keyword evidence="6" id="KW-0539">Nucleus</keyword>